<sequence length="298" mass="34250">MANAHEIQSRMKSIKDTMKITNAMFMISSSKLKRAKKSLEDTQPYFYTLQSAIGRILRHVPDISHPFFDQGSNRKLEEQTIGYIVVTADKGLAGSYNHNVIKMAEEHMKQYPNHRLFVVGELGRRYFSKHGYTIDTHFHYTAQNPTMHRARVIMEKVVDLYMKKELDQVHIIYTDMINPVQSEAAITQLLPLQKKHFSPNVLPINVRQEEIALYPDAKTVLDLIIPNYITGFIYGSLVDSYSCEQNARMMAMQTATNSAKAMLHDLSIQYNRIRQAAITQEITEVIAGAKAQKKKRKR</sequence>
<evidence type="ECO:0000256" key="9">
    <source>
        <dbReference type="ARBA" id="ARBA00023310"/>
    </source>
</evidence>
<dbReference type="NCBIfam" id="TIGR01146">
    <property type="entry name" value="ATPsyn_F1gamma"/>
    <property type="match status" value="1"/>
</dbReference>
<comment type="similarity">
    <text evidence="3 10">Belongs to the ATPase gamma chain family.</text>
</comment>
<dbReference type="PRINTS" id="PR00126">
    <property type="entry name" value="ATPASEGAMMA"/>
</dbReference>
<comment type="function">
    <text evidence="1 10">Produces ATP from ADP in the presence of a proton gradient across the membrane. The gamma chain is believed to be important in regulating ATPase activity and the flow of protons through the CF(0) complex.</text>
</comment>
<proteinExistence type="inferred from homology"/>
<dbReference type="InterPro" id="IPR000131">
    <property type="entry name" value="ATP_synth_F1_gsu"/>
</dbReference>
<reference evidence="11" key="2">
    <citation type="journal article" date="2021" name="PeerJ">
        <title>Extensive microbial diversity within the chicken gut microbiome revealed by metagenomics and culture.</title>
        <authorList>
            <person name="Gilroy R."/>
            <person name="Ravi A."/>
            <person name="Getino M."/>
            <person name="Pursley I."/>
            <person name="Horton D.L."/>
            <person name="Alikhan N.F."/>
            <person name="Baker D."/>
            <person name="Gharbi K."/>
            <person name="Hall N."/>
            <person name="Watson M."/>
            <person name="Adriaenssens E.M."/>
            <person name="Foster-Nyarko E."/>
            <person name="Jarju S."/>
            <person name="Secka A."/>
            <person name="Antonio M."/>
            <person name="Oren A."/>
            <person name="Chaudhuri R.R."/>
            <person name="La Ragione R."/>
            <person name="Hildebrand F."/>
            <person name="Pallen M.J."/>
        </authorList>
    </citation>
    <scope>NUCLEOTIDE SEQUENCE</scope>
    <source>
        <strain evidence="11">ChiW13-3771</strain>
    </source>
</reference>
<evidence type="ECO:0000256" key="6">
    <source>
        <dbReference type="ARBA" id="ARBA00023065"/>
    </source>
</evidence>
<organism evidence="11 12">
    <name type="scientific">Candidatus Fimimorpha faecalis</name>
    <dbReference type="NCBI Taxonomy" id="2840824"/>
    <lineage>
        <taxon>Bacteria</taxon>
        <taxon>Bacillati</taxon>
        <taxon>Bacillota</taxon>
        <taxon>Clostridia</taxon>
        <taxon>Eubacteriales</taxon>
        <taxon>Candidatus Fimimorpha</taxon>
    </lineage>
</organism>
<dbReference type="GO" id="GO:0046933">
    <property type="term" value="F:proton-transporting ATP synthase activity, rotational mechanism"/>
    <property type="evidence" value="ECO:0007669"/>
    <property type="project" value="UniProtKB-UniRule"/>
</dbReference>
<dbReference type="InterPro" id="IPR035968">
    <property type="entry name" value="ATP_synth_F1_ATPase_gsu"/>
</dbReference>
<name>A0A9D1EDA9_9FIRM</name>
<protein>
    <recommendedName>
        <fullName evidence="10">ATP synthase gamma chain</fullName>
    </recommendedName>
    <alternativeName>
        <fullName evidence="10">ATP synthase F1 sector gamma subunit</fullName>
    </alternativeName>
    <alternativeName>
        <fullName evidence="10">F-ATPase gamma subunit</fullName>
    </alternativeName>
</protein>
<dbReference type="Proteomes" id="UP000824201">
    <property type="component" value="Unassembled WGS sequence"/>
</dbReference>
<dbReference type="InterPro" id="IPR023632">
    <property type="entry name" value="ATP_synth_F1_gsu_CS"/>
</dbReference>
<evidence type="ECO:0000256" key="4">
    <source>
        <dbReference type="ARBA" id="ARBA00022448"/>
    </source>
</evidence>
<keyword evidence="7 10" id="KW-0472">Membrane</keyword>
<keyword evidence="10" id="KW-1003">Cell membrane</keyword>
<dbReference type="Gene3D" id="1.10.287.80">
    <property type="entry name" value="ATP synthase, gamma subunit, helix hairpin domain"/>
    <property type="match status" value="1"/>
</dbReference>
<dbReference type="GO" id="GO:0005886">
    <property type="term" value="C:plasma membrane"/>
    <property type="evidence" value="ECO:0007669"/>
    <property type="project" value="UniProtKB-SubCell"/>
</dbReference>
<keyword evidence="8 10" id="KW-0139">CF(1)</keyword>
<dbReference type="Gene3D" id="3.40.1380.10">
    <property type="match status" value="1"/>
</dbReference>
<accession>A0A9D1EDA9</accession>
<comment type="subcellular location">
    <subcellularLocation>
        <location evidence="10">Cell membrane</location>
        <topology evidence="10">Peripheral membrane protein</topology>
    </subcellularLocation>
    <subcellularLocation>
        <location evidence="2">Membrane</location>
        <topology evidence="2">Peripheral membrane protein</topology>
    </subcellularLocation>
</comment>
<dbReference type="GO" id="GO:0005524">
    <property type="term" value="F:ATP binding"/>
    <property type="evidence" value="ECO:0007669"/>
    <property type="project" value="UniProtKB-UniRule"/>
</dbReference>
<dbReference type="EMBL" id="DVHN01000052">
    <property type="protein sequence ID" value="HIR88237.1"/>
    <property type="molecule type" value="Genomic_DNA"/>
</dbReference>
<evidence type="ECO:0000313" key="12">
    <source>
        <dbReference type="Proteomes" id="UP000824201"/>
    </source>
</evidence>
<evidence type="ECO:0000256" key="3">
    <source>
        <dbReference type="ARBA" id="ARBA00007681"/>
    </source>
</evidence>
<reference evidence="11" key="1">
    <citation type="submission" date="2020-10" db="EMBL/GenBank/DDBJ databases">
        <authorList>
            <person name="Gilroy R."/>
        </authorList>
    </citation>
    <scope>NUCLEOTIDE SEQUENCE</scope>
    <source>
        <strain evidence="11">ChiW13-3771</strain>
    </source>
</reference>
<evidence type="ECO:0000256" key="7">
    <source>
        <dbReference type="ARBA" id="ARBA00023136"/>
    </source>
</evidence>
<dbReference type="CDD" id="cd12151">
    <property type="entry name" value="F1-ATPase_gamma"/>
    <property type="match status" value="1"/>
</dbReference>
<evidence type="ECO:0000256" key="5">
    <source>
        <dbReference type="ARBA" id="ARBA00022781"/>
    </source>
</evidence>
<comment type="caution">
    <text evidence="11">The sequence shown here is derived from an EMBL/GenBank/DDBJ whole genome shotgun (WGS) entry which is preliminary data.</text>
</comment>
<dbReference type="PANTHER" id="PTHR11693:SF22">
    <property type="entry name" value="ATP SYNTHASE SUBUNIT GAMMA, MITOCHONDRIAL"/>
    <property type="match status" value="1"/>
</dbReference>
<dbReference type="GO" id="GO:0045259">
    <property type="term" value="C:proton-transporting ATP synthase complex"/>
    <property type="evidence" value="ECO:0007669"/>
    <property type="project" value="UniProtKB-KW"/>
</dbReference>
<evidence type="ECO:0000256" key="10">
    <source>
        <dbReference type="HAMAP-Rule" id="MF_00815"/>
    </source>
</evidence>
<comment type="subunit">
    <text evidence="10">F-type ATPases have 2 components, CF(1) - the catalytic core - and CF(0) - the membrane proton channel. CF(1) has five subunits: alpha(3), beta(3), gamma(1), delta(1), epsilon(1). CF(0) has three main subunits: a, b and c.</text>
</comment>
<keyword evidence="6 10" id="KW-0406">Ion transport</keyword>
<evidence type="ECO:0000256" key="2">
    <source>
        <dbReference type="ARBA" id="ARBA00004170"/>
    </source>
</evidence>
<gene>
    <name evidence="10 11" type="primary">atpG</name>
    <name evidence="11" type="ORF">IAC96_04725</name>
</gene>
<dbReference type="HAMAP" id="MF_00815">
    <property type="entry name" value="ATP_synth_gamma_bact"/>
    <property type="match status" value="1"/>
</dbReference>
<keyword evidence="9 10" id="KW-0066">ATP synthesis</keyword>
<evidence type="ECO:0000313" key="11">
    <source>
        <dbReference type="EMBL" id="HIR88237.1"/>
    </source>
</evidence>
<dbReference type="AlphaFoldDB" id="A0A9D1EDA9"/>
<dbReference type="GO" id="GO:0042777">
    <property type="term" value="P:proton motive force-driven plasma membrane ATP synthesis"/>
    <property type="evidence" value="ECO:0007669"/>
    <property type="project" value="UniProtKB-UniRule"/>
</dbReference>
<keyword evidence="5 10" id="KW-0375">Hydrogen ion transport</keyword>
<dbReference type="PROSITE" id="PS00153">
    <property type="entry name" value="ATPASE_GAMMA"/>
    <property type="match status" value="1"/>
</dbReference>
<dbReference type="PANTHER" id="PTHR11693">
    <property type="entry name" value="ATP SYNTHASE GAMMA CHAIN"/>
    <property type="match status" value="1"/>
</dbReference>
<evidence type="ECO:0000256" key="1">
    <source>
        <dbReference type="ARBA" id="ARBA00003456"/>
    </source>
</evidence>
<dbReference type="Pfam" id="PF00231">
    <property type="entry name" value="ATP-synt"/>
    <property type="match status" value="1"/>
</dbReference>
<dbReference type="SUPFAM" id="SSF52943">
    <property type="entry name" value="ATP synthase (F1-ATPase), gamma subunit"/>
    <property type="match status" value="1"/>
</dbReference>
<evidence type="ECO:0000256" key="8">
    <source>
        <dbReference type="ARBA" id="ARBA00023196"/>
    </source>
</evidence>
<keyword evidence="4 10" id="KW-0813">Transport</keyword>